<evidence type="ECO:0000256" key="1">
    <source>
        <dbReference type="ARBA" id="ARBA00004811"/>
    </source>
</evidence>
<keyword evidence="4" id="KW-0028">Amino-acid biosynthesis</keyword>
<keyword evidence="6" id="KW-0057">Aromatic amino acid biosynthesis</keyword>
<comment type="similarity">
    <text evidence="2">Belongs to the EPSP synthase family.</text>
</comment>
<dbReference type="EMBL" id="JAAVNE010000025">
    <property type="protein sequence ID" value="NKC32327.1"/>
    <property type="molecule type" value="Genomic_DNA"/>
</dbReference>
<dbReference type="EC" id="2.5.1.19" evidence="3"/>
<evidence type="ECO:0000256" key="7">
    <source>
        <dbReference type="ARBA" id="ARBA00030046"/>
    </source>
</evidence>
<dbReference type="PANTHER" id="PTHR21090">
    <property type="entry name" value="AROM/DEHYDROQUINATE SYNTHASE"/>
    <property type="match status" value="1"/>
</dbReference>
<feature type="region of interest" description="Disordered" evidence="9">
    <location>
        <begin position="1"/>
        <end position="24"/>
    </location>
</feature>
<organism evidence="11 12">
    <name type="scientific">Falsiroseomonas selenitidurans</name>
    <dbReference type="NCBI Taxonomy" id="2716335"/>
    <lineage>
        <taxon>Bacteria</taxon>
        <taxon>Pseudomonadati</taxon>
        <taxon>Pseudomonadota</taxon>
        <taxon>Alphaproteobacteria</taxon>
        <taxon>Acetobacterales</taxon>
        <taxon>Roseomonadaceae</taxon>
        <taxon>Falsiroseomonas</taxon>
    </lineage>
</organism>
<dbReference type="Pfam" id="PF00275">
    <property type="entry name" value="EPSP_synthase"/>
    <property type="match status" value="1"/>
</dbReference>
<dbReference type="Proteomes" id="UP000787635">
    <property type="component" value="Unassembled WGS sequence"/>
</dbReference>
<proteinExistence type="inferred from homology"/>
<keyword evidence="12" id="KW-1185">Reference proteome</keyword>
<evidence type="ECO:0000256" key="3">
    <source>
        <dbReference type="ARBA" id="ARBA00012450"/>
    </source>
</evidence>
<dbReference type="SUPFAM" id="SSF55205">
    <property type="entry name" value="EPT/RTPC-like"/>
    <property type="match status" value="1"/>
</dbReference>
<protein>
    <recommendedName>
        <fullName evidence="3">3-phosphoshikimate 1-carboxyvinyltransferase</fullName>
        <ecNumber evidence="3">2.5.1.19</ecNumber>
    </recommendedName>
    <alternativeName>
        <fullName evidence="7">5-enolpyruvylshikimate-3-phosphate synthase</fullName>
    </alternativeName>
</protein>
<name>A0ABX1E560_9PROT</name>
<evidence type="ECO:0000256" key="9">
    <source>
        <dbReference type="SAM" id="MobiDB-lite"/>
    </source>
</evidence>
<dbReference type="Gene3D" id="3.65.10.10">
    <property type="entry name" value="Enolpyruvate transferase domain"/>
    <property type="match status" value="2"/>
</dbReference>
<comment type="pathway">
    <text evidence="1">Metabolic intermediate biosynthesis; chorismate biosynthesis; chorismate from D-erythrose 4-phosphate and phosphoenolpyruvate: step 6/7.</text>
</comment>
<evidence type="ECO:0000256" key="6">
    <source>
        <dbReference type="ARBA" id="ARBA00023141"/>
    </source>
</evidence>
<evidence type="ECO:0000256" key="8">
    <source>
        <dbReference type="ARBA" id="ARBA00044633"/>
    </source>
</evidence>
<dbReference type="InterPro" id="IPR001986">
    <property type="entry name" value="Enolpyruvate_Tfrase_dom"/>
</dbReference>
<accession>A0ABX1E560</accession>
<evidence type="ECO:0000256" key="4">
    <source>
        <dbReference type="ARBA" id="ARBA00022605"/>
    </source>
</evidence>
<sequence>MQPPPEAARKPPQPAAPAGPLRGRARVPGCRAAGHAALVLATLAAGTTAITGLPTDAATVRLAEALRALGAGVTMRADGAWLVAGRGIGGLVEPVQALDPGGSAEVATLLCGLLAGHALFAVVDGGPGLRHHPMQAVMEALAGTGARFAGRAGGLLPLAVEGAADPLPLELRLPPAAASLTSACLLAGLAARGSTRLTVPVPMPGGMETLLRHFGARVRMTAEGAARVIELEGQPELVATPVVVPGDADAATFLAVAALLVPGSDIVLEGIDADPLRGIALAALRAMGADILASDAPAAGALPASDWRVRAGALRGQVVAEAGACPAWPALAVAAAAAQGSTRLCGAGQDGPLAGAMAALLAAHGVAAVREGPDLVIQGAGGPPPGGGMVETHMDHRIAMAAMVLGLSACAPVRLDQFARIESGFPGLAALLERLAGSPVCAA</sequence>
<dbReference type="InterPro" id="IPR006264">
    <property type="entry name" value="EPSP_synthase"/>
</dbReference>
<keyword evidence="5" id="KW-0808">Transferase</keyword>
<dbReference type="PIRSF" id="PIRSF000505">
    <property type="entry name" value="EPSPS"/>
    <property type="match status" value="1"/>
</dbReference>
<evidence type="ECO:0000259" key="10">
    <source>
        <dbReference type="Pfam" id="PF00275"/>
    </source>
</evidence>
<evidence type="ECO:0000256" key="2">
    <source>
        <dbReference type="ARBA" id="ARBA00009948"/>
    </source>
</evidence>
<comment type="catalytic activity">
    <reaction evidence="8">
        <text>3-phosphoshikimate + phosphoenolpyruvate = 5-O-(1-carboxyvinyl)-3-phosphoshikimate + phosphate</text>
        <dbReference type="Rhea" id="RHEA:21256"/>
        <dbReference type="ChEBI" id="CHEBI:43474"/>
        <dbReference type="ChEBI" id="CHEBI:57701"/>
        <dbReference type="ChEBI" id="CHEBI:58702"/>
        <dbReference type="ChEBI" id="CHEBI:145989"/>
        <dbReference type="EC" id="2.5.1.19"/>
    </reaction>
    <physiologicalReaction direction="left-to-right" evidence="8">
        <dbReference type="Rhea" id="RHEA:21257"/>
    </physiologicalReaction>
</comment>
<gene>
    <name evidence="11" type="ORF">HEQ75_15800</name>
</gene>
<evidence type="ECO:0000313" key="11">
    <source>
        <dbReference type="EMBL" id="NKC32327.1"/>
    </source>
</evidence>
<dbReference type="InterPro" id="IPR013792">
    <property type="entry name" value="RNA3'P_cycl/enolpyr_Trfase_a/b"/>
</dbReference>
<evidence type="ECO:0000256" key="5">
    <source>
        <dbReference type="ARBA" id="ARBA00022679"/>
    </source>
</evidence>
<reference evidence="11 12" key="1">
    <citation type="submission" date="2020-03" db="EMBL/GenBank/DDBJ databases">
        <title>Roseomonas selenitidurans sp. nov. isolated from urban soil.</title>
        <authorList>
            <person name="Liu H."/>
        </authorList>
    </citation>
    <scope>NUCLEOTIDE SEQUENCE [LARGE SCALE GENOMIC DNA]</scope>
    <source>
        <strain evidence="11 12">BU-1</strain>
    </source>
</reference>
<dbReference type="RefSeq" id="WP_168032306.1">
    <property type="nucleotide sequence ID" value="NZ_JAAVNE010000025.1"/>
</dbReference>
<evidence type="ECO:0000313" key="12">
    <source>
        <dbReference type="Proteomes" id="UP000787635"/>
    </source>
</evidence>
<comment type="caution">
    <text evidence="11">The sequence shown here is derived from an EMBL/GenBank/DDBJ whole genome shotgun (WGS) entry which is preliminary data.</text>
</comment>
<feature type="domain" description="Enolpyruvate transferase" evidence="10">
    <location>
        <begin position="18"/>
        <end position="428"/>
    </location>
</feature>
<dbReference type="PANTHER" id="PTHR21090:SF5">
    <property type="entry name" value="PENTAFUNCTIONAL AROM POLYPEPTIDE"/>
    <property type="match status" value="1"/>
</dbReference>
<dbReference type="InterPro" id="IPR036968">
    <property type="entry name" value="Enolpyruvate_Tfrase_sf"/>
</dbReference>
<feature type="compositionally biased region" description="Pro residues" evidence="9">
    <location>
        <begin position="1"/>
        <end position="17"/>
    </location>
</feature>